<dbReference type="GO" id="GO:0016887">
    <property type="term" value="F:ATP hydrolysis activity"/>
    <property type="evidence" value="ECO:0007669"/>
    <property type="project" value="InterPro"/>
</dbReference>
<keyword evidence="4 7" id="KW-0547">Nucleotide-binding</keyword>
<organism evidence="8 9">
    <name type="scientific">Ignisphaera aggregans (strain DSM 17230 / JCM 13409 / AQ1.S1)</name>
    <dbReference type="NCBI Taxonomy" id="583356"/>
    <lineage>
        <taxon>Archaea</taxon>
        <taxon>Thermoproteota</taxon>
        <taxon>Thermoprotei</taxon>
        <taxon>Desulfurococcales</taxon>
        <taxon>Desulfurococcaceae</taxon>
        <taxon>Ignisphaera</taxon>
    </lineage>
</organism>
<evidence type="ECO:0000256" key="7">
    <source>
        <dbReference type="HAMAP-Rule" id="MF_00039"/>
    </source>
</evidence>
<name>E0SQE2_IGNAA</name>
<feature type="binding site" evidence="7">
    <location>
        <position position="108"/>
    </location>
    <ligand>
        <name>ATP</name>
        <dbReference type="ChEBI" id="CHEBI:30616"/>
    </ligand>
</feature>
<evidence type="ECO:0000256" key="1">
    <source>
        <dbReference type="ARBA" id="ARBA00022517"/>
    </source>
</evidence>
<feature type="binding site" evidence="7">
    <location>
        <position position="15"/>
    </location>
    <ligand>
        <name>ATP</name>
        <dbReference type="ChEBI" id="CHEBI:30616"/>
    </ligand>
</feature>
<feature type="binding site" evidence="7">
    <location>
        <position position="16"/>
    </location>
    <ligand>
        <name>ATP</name>
        <dbReference type="ChEBI" id="CHEBI:30616"/>
    </ligand>
</feature>
<keyword evidence="6 7" id="KW-0067">ATP-binding</keyword>
<gene>
    <name evidence="8" type="ordered locus">Igag_0243</name>
</gene>
<proteinExistence type="inferred from homology"/>
<reference evidence="8 9" key="1">
    <citation type="journal article" date="2010" name="Stand. Genomic Sci.">
        <title>Complete genome sequence of Ignisphaera aggregans type strain (AQ1.S1).</title>
        <authorList>
            <person name="Goker M."/>
            <person name="Held B."/>
            <person name="Lapidus A."/>
            <person name="Nolan M."/>
            <person name="Spring S."/>
            <person name="Yasawong M."/>
            <person name="Lucas S."/>
            <person name="Glavina Del Rio T."/>
            <person name="Tice H."/>
            <person name="Cheng J.F."/>
            <person name="Goodwin L."/>
            <person name="Tapia R."/>
            <person name="Pitluck S."/>
            <person name="Liolios K."/>
            <person name="Ivanova N."/>
            <person name="Mavromatis K."/>
            <person name="Mikhailova N."/>
            <person name="Pati A."/>
            <person name="Chen A."/>
            <person name="Palaniappan K."/>
            <person name="Brambilla E."/>
            <person name="Land M."/>
            <person name="Hauser L."/>
            <person name="Chang Y.J."/>
            <person name="Jeffries C.D."/>
            <person name="Brettin T."/>
            <person name="Detter J.C."/>
            <person name="Han C."/>
            <person name="Rohde M."/>
            <person name="Sikorski J."/>
            <person name="Woyke T."/>
            <person name="Bristow J."/>
            <person name="Eisen J.A."/>
            <person name="Markowitz V."/>
            <person name="Hugenholtz P."/>
            <person name="Kyrpides N.C."/>
            <person name="Klenk H.P."/>
        </authorList>
    </citation>
    <scope>NUCLEOTIDE SEQUENCE [LARGE SCALE GENOMIC DNA]</scope>
    <source>
        <strain evidence="9">DSM 17230 / JCM 13409 / AQ1.S1</strain>
    </source>
</reference>
<dbReference type="STRING" id="583356.Igag_0243"/>
<feature type="binding site" evidence="7">
    <location>
        <position position="11"/>
    </location>
    <ligand>
        <name>ATP</name>
        <dbReference type="ChEBI" id="CHEBI:30616"/>
    </ligand>
</feature>
<evidence type="ECO:0000313" key="8">
    <source>
        <dbReference type="EMBL" id="ADM27092.1"/>
    </source>
</evidence>
<feature type="binding site" evidence="7">
    <location>
        <position position="13"/>
    </location>
    <ligand>
        <name>ATP</name>
        <dbReference type="ChEBI" id="CHEBI:30616"/>
    </ligand>
</feature>
<comment type="caution">
    <text evidence="7">Lacks conserved residue(s) required for the propagation of feature annotation.</text>
</comment>
<dbReference type="Proteomes" id="UP000001304">
    <property type="component" value="Chromosome"/>
</dbReference>
<dbReference type="PANTHER" id="PTHR12595">
    <property type="entry name" value="POS9-ACTIVATING FACTOR FAP7-RELATED"/>
    <property type="match status" value="1"/>
</dbReference>
<comment type="similarity">
    <text evidence="7">Belongs to the adenylate kinase family. AK6 subfamily.</text>
</comment>
<feature type="binding site" evidence="7">
    <location>
        <position position="14"/>
    </location>
    <ligand>
        <name>ATP</name>
        <dbReference type="ChEBI" id="CHEBI:30616"/>
    </ligand>
</feature>
<sequence length="193" mass="21914">MKSIGISGTPGTGKSSTAKILSQYLGIPVIDLSKYVIENNLILFYDSERQTNVIDEDRVRHELLKLYNSNGAMIIDSHYAEITPKEILEVVFVIRRDPEELMNILLKRGWSLNKVIENVEAELLSICTLNAIDELGEDLVIEINATSRNSEEIALEIIEILFGEKSAYYGHTIDWLSILPQEKLLKIIELLKR</sequence>
<dbReference type="BioCyc" id="IAGG583356:GHAH-255-MONOMER"/>
<evidence type="ECO:0000313" key="9">
    <source>
        <dbReference type="Proteomes" id="UP000001304"/>
    </source>
</evidence>
<dbReference type="GO" id="GO:0005524">
    <property type="term" value="F:ATP binding"/>
    <property type="evidence" value="ECO:0007669"/>
    <property type="project" value="UniProtKB-UniRule"/>
</dbReference>
<comment type="catalytic activity">
    <reaction evidence="7">
        <text>ATP + H2O = ADP + phosphate + H(+)</text>
        <dbReference type="Rhea" id="RHEA:13065"/>
        <dbReference type="ChEBI" id="CHEBI:15377"/>
        <dbReference type="ChEBI" id="CHEBI:15378"/>
        <dbReference type="ChEBI" id="CHEBI:30616"/>
        <dbReference type="ChEBI" id="CHEBI:43474"/>
        <dbReference type="ChEBI" id="CHEBI:456216"/>
    </reaction>
</comment>
<keyword evidence="9" id="KW-1185">Reference proteome</keyword>
<protein>
    <recommendedName>
        <fullName evidence="7">Putative adenylate kinase</fullName>
        <shortName evidence="7">AK</shortName>
        <ecNumber evidence="7">2.7.4.3</ecNumber>
    </recommendedName>
    <alternativeName>
        <fullName evidence="7">ATP-AMP transphosphorylase</fullName>
    </alternativeName>
</protein>
<dbReference type="GO" id="GO:0004017">
    <property type="term" value="F:AMP kinase activity"/>
    <property type="evidence" value="ECO:0007669"/>
    <property type="project" value="UniProtKB-UniRule"/>
</dbReference>
<comment type="subunit">
    <text evidence="7">Interacts with uS11. Not a structural component of 40S pre-ribosomes, but transiently interacts with them by binding to uS11.</text>
</comment>
<keyword evidence="2 7" id="KW-0698">rRNA processing</keyword>
<dbReference type="Pfam" id="PF13238">
    <property type="entry name" value="AAA_18"/>
    <property type="match status" value="1"/>
</dbReference>
<evidence type="ECO:0000256" key="5">
    <source>
        <dbReference type="ARBA" id="ARBA00022777"/>
    </source>
</evidence>
<keyword evidence="5 7" id="KW-0418">Kinase</keyword>
<dbReference type="InterPro" id="IPR020618">
    <property type="entry name" value="Adenyl_kinase_AK6"/>
</dbReference>
<dbReference type="InterPro" id="IPR027417">
    <property type="entry name" value="P-loop_NTPase"/>
</dbReference>
<evidence type="ECO:0000256" key="2">
    <source>
        <dbReference type="ARBA" id="ARBA00022552"/>
    </source>
</evidence>
<dbReference type="PANTHER" id="PTHR12595:SF0">
    <property type="entry name" value="ADENYLATE KINASE ISOENZYME 6"/>
    <property type="match status" value="1"/>
</dbReference>
<feature type="region of interest" description="LID" evidence="7">
    <location>
        <begin position="107"/>
        <end position="117"/>
    </location>
</feature>
<dbReference type="GO" id="GO:0006364">
    <property type="term" value="P:rRNA processing"/>
    <property type="evidence" value="ECO:0007669"/>
    <property type="project" value="UniProtKB-KW"/>
</dbReference>
<dbReference type="EC" id="2.7.4.3" evidence="7"/>
<dbReference type="GO" id="GO:0042274">
    <property type="term" value="P:ribosomal small subunit biogenesis"/>
    <property type="evidence" value="ECO:0007669"/>
    <property type="project" value="UniProtKB-UniRule"/>
</dbReference>
<comment type="function">
    <text evidence="7">Broad-specificity nucleoside monophosphate (NMP) kinase that catalyzes the reversible transfer of the terminal phosphate group between nucleoside triphosphates and monophosphates. Has also ATPase activity. Involved in the late maturation steps of the 30S ribosomal particles, specifically 16S rRNA maturation. While NMP activity is not required for ribosome maturation, ATPase activity is. Associates transiently with small ribosomal subunit protein uS11. ATP hydrolysis breaks the interaction with uS11. May temporarily remove uS11 from the ribosome to enable a conformational change of the ribosomal RNA that is needed for the final maturation step of the small ribosomal subunit.</text>
</comment>
<keyword evidence="3 7" id="KW-0808">Transferase</keyword>
<dbReference type="KEGG" id="iag:Igag_0243"/>
<evidence type="ECO:0000256" key="3">
    <source>
        <dbReference type="ARBA" id="ARBA00022679"/>
    </source>
</evidence>
<accession>E0SQE2</accession>
<keyword evidence="1 7" id="KW-0690">Ribosome biogenesis</keyword>
<dbReference type="EMBL" id="CP002098">
    <property type="protein sequence ID" value="ADM27092.1"/>
    <property type="molecule type" value="Genomic_DNA"/>
</dbReference>
<comment type="catalytic activity">
    <reaction evidence="7">
        <text>AMP + ATP = 2 ADP</text>
        <dbReference type="Rhea" id="RHEA:12973"/>
        <dbReference type="ChEBI" id="CHEBI:30616"/>
        <dbReference type="ChEBI" id="CHEBI:456215"/>
        <dbReference type="ChEBI" id="CHEBI:456216"/>
        <dbReference type="EC" id="2.7.4.3"/>
    </reaction>
</comment>
<dbReference type="HOGENOM" id="CLU_079096_0_0_2"/>
<evidence type="ECO:0000256" key="6">
    <source>
        <dbReference type="ARBA" id="ARBA00022840"/>
    </source>
</evidence>
<dbReference type="SUPFAM" id="SSF52540">
    <property type="entry name" value="P-loop containing nucleoside triphosphate hydrolases"/>
    <property type="match status" value="1"/>
</dbReference>
<dbReference type="Gene3D" id="3.40.50.300">
    <property type="entry name" value="P-loop containing nucleotide triphosphate hydrolases"/>
    <property type="match status" value="1"/>
</dbReference>
<dbReference type="AlphaFoldDB" id="E0SQE2"/>
<dbReference type="HAMAP" id="MF_00039">
    <property type="entry name" value="Adenylate_kinase_AK6"/>
    <property type="match status" value="1"/>
</dbReference>
<evidence type="ECO:0000256" key="4">
    <source>
        <dbReference type="ARBA" id="ARBA00022741"/>
    </source>
</evidence>